<accession>A0AA39QTC0</accession>
<evidence type="ECO:0000313" key="7">
    <source>
        <dbReference type="EMBL" id="KAK0508788.1"/>
    </source>
</evidence>
<dbReference type="SUPFAM" id="SSF54585">
    <property type="entry name" value="Cdc48 domain 2-like"/>
    <property type="match status" value="1"/>
</dbReference>
<dbReference type="Pfam" id="PF24842">
    <property type="entry name" value="UFD1_N2"/>
    <property type="match status" value="1"/>
</dbReference>
<dbReference type="Proteomes" id="UP001166286">
    <property type="component" value="Unassembled WGS sequence"/>
</dbReference>
<dbReference type="InterPro" id="IPR042299">
    <property type="entry name" value="Ufd1-like_Nn"/>
</dbReference>
<dbReference type="AlphaFoldDB" id="A0AA39QTC0"/>
<evidence type="ECO:0000256" key="1">
    <source>
        <dbReference type="ARBA" id="ARBA00022741"/>
    </source>
</evidence>
<sequence length="795" mass="88504">MNANPSPPSLKWSAQLDVLPRKSTPFLRGDKIILPPSALEQLLSAATVTVTQDARPQTSTFDPYNPYSFAAERQAREQLVERQQQLPHPLTFRLVNPDNGRIVFAGIREFSAEERAVGLSSFLRQSLGYGGEETANHVNGTSSGAEVNRSGTEHASEALPRLTVHVQELPKGTYVRLRPLEAGYAPEDWKALLEQYLRDNYTTLTNGEVLAISAGKDTFRFLVDGLKPNEEAVTLVDTDLEVDIEPLNEEQARETLKRLLEKAKKAPGTSEGSSSGGKINIDTNEVGQVRPGEYVDYSLENWDVGKDVELELTPLDPEKDVELFVTPYGPKHRGRPRETEHVFGDFSPKATKRVKIRHTNSELDNAEALWISVRGYDEQDGASQSHHPIQYNLLVSSNDNLSAYVHNDSSTNDEVPLGPDEERCSNCHQAVPSRTMFLHQNFCLRNNILCPHCHNVYQKSSAAWNNHWHCPHDNSYGDTPSSRKKHDDLMHTPSSCPSCDYQAANTPDLAHHRTTTCPGKIILCQFCHLQVPQQGPDDPPADSAEVILSGLTPHELSDGARTTECHICAKITRLRDMSTHLKHHDLQRLSRQKPRICRNVNCGRTLDGIGKGGEVRVQGSRNDLGVCDVCFGPLYVSMYDPDGKALKRRVERKYLTQLLTGCGLQWCRNQYCKSGRTNLGLILEGQNITSKEAMGMIKPLLERLGDRAMPVWFCTDEGSQKRRTLAEMMAAEGVEGEGVKGKGKGKEKEGTEKEGTGLGYELEWCIAALEVENGDLDKGRQWLKDYAPTRAEAAR</sequence>
<proteinExistence type="predicted"/>
<dbReference type="InterPro" id="IPR042556">
    <property type="entry name" value="AZUL_sf"/>
</dbReference>
<feature type="region of interest" description="Disordered" evidence="3">
    <location>
        <begin position="263"/>
        <end position="285"/>
    </location>
</feature>
<dbReference type="InterPro" id="IPR055418">
    <property type="entry name" value="UFD1_N2"/>
</dbReference>
<evidence type="ECO:0000256" key="2">
    <source>
        <dbReference type="ARBA" id="ARBA00022840"/>
    </source>
</evidence>
<dbReference type="GO" id="GO:0005524">
    <property type="term" value="F:ATP binding"/>
    <property type="evidence" value="ECO:0007669"/>
    <property type="project" value="UniProtKB-KW"/>
</dbReference>
<evidence type="ECO:0000256" key="3">
    <source>
        <dbReference type="SAM" id="MobiDB-lite"/>
    </source>
</evidence>
<dbReference type="GO" id="GO:0006511">
    <property type="term" value="P:ubiquitin-dependent protein catabolic process"/>
    <property type="evidence" value="ECO:0007669"/>
    <property type="project" value="InterPro"/>
</dbReference>
<evidence type="ECO:0000259" key="6">
    <source>
        <dbReference type="Pfam" id="PF24842"/>
    </source>
</evidence>
<dbReference type="GO" id="GO:0036503">
    <property type="term" value="P:ERAD pathway"/>
    <property type="evidence" value="ECO:0007669"/>
    <property type="project" value="TreeGrafter"/>
</dbReference>
<dbReference type="Pfam" id="PF23580">
    <property type="entry name" value="Znf_XAF1_N"/>
    <property type="match status" value="1"/>
</dbReference>
<dbReference type="Pfam" id="PF16558">
    <property type="entry name" value="AZUL"/>
    <property type="match status" value="1"/>
</dbReference>
<gene>
    <name evidence="7" type="ORF">JMJ35_009064</name>
</gene>
<name>A0AA39QTC0_9LECA</name>
<dbReference type="InterPro" id="IPR029067">
    <property type="entry name" value="CDC48_domain_2-like_sf"/>
</dbReference>
<dbReference type="PANTHER" id="PTHR12555:SF15">
    <property type="entry name" value="FUSION DEGRADATION PROTEIN (UFD1), PUTATIVE (AFU_ORTHOLOGUE AFUA_4G04640)-RELATED"/>
    <property type="match status" value="1"/>
</dbReference>
<feature type="domain" description="Ubiquitin fusion degradation protein UFD1 N-terminal subdomain 2" evidence="6">
    <location>
        <begin position="171"/>
        <end position="246"/>
    </location>
</feature>
<evidence type="ECO:0000259" key="5">
    <source>
        <dbReference type="Pfam" id="PF24503"/>
    </source>
</evidence>
<dbReference type="GO" id="GO:0034098">
    <property type="term" value="C:VCP-NPL4-UFD1 AAA ATPase complex"/>
    <property type="evidence" value="ECO:0007669"/>
    <property type="project" value="TreeGrafter"/>
</dbReference>
<dbReference type="InterPro" id="IPR004854">
    <property type="entry name" value="Ufd1-like"/>
</dbReference>
<comment type="caution">
    <text evidence="7">The sequence shown here is derived from an EMBL/GenBank/DDBJ whole genome shotgun (WGS) entry which is preliminary data.</text>
</comment>
<dbReference type="Gene3D" id="6.10.130.10">
    <property type="entry name" value="Ubiquitin-protein ligase E3A, N-terminal zinc-binding domain (AZUL)"/>
    <property type="match status" value="1"/>
</dbReference>
<dbReference type="Gene3D" id="2.40.40.50">
    <property type="entry name" value="Ubiquitin fusion degradation protein UFD1, N-terminal domain"/>
    <property type="match status" value="1"/>
</dbReference>
<reference evidence="7" key="1">
    <citation type="submission" date="2023-03" db="EMBL/GenBank/DDBJ databases">
        <title>Complete genome of Cladonia borealis.</title>
        <authorList>
            <person name="Park H."/>
        </authorList>
    </citation>
    <scope>NUCLEOTIDE SEQUENCE</scope>
    <source>
        <strain evidence="7">ANT050790</strain>
    </source>
</reference>
<feature type="compositionally biased region" description="Polar residues" evidence="3">
    <location>
        <begin position="270"/>
        <end position="285"/>
    </location>
</feature>
<dbReference type="GO" id="GO:0031593">
    <property type="term" value="F:polyubiquitin modification-dependent protein binding"/>
    <property type="evidence" value="ECO:0007669"/>
    <property type="project" value="TreeGrafter"/>
</dbReference>
<evidence type="ECO:0000313" key="8">
    <source>
        <dbReference type="Proteomes" id="UP001166286"/>
    </source>
</evidence>
<organism evidence="7 8">
    <name type="scientific">Cladonia borealis</name>
    <dbReference type="NCBI Taxonomy" id="184061"/>
    <lineage>
        <taxon>Eukaryota</taxon>
        <taxon>Fungi</taxon>
        <taxon>Dikarya</taxon>
        <taxon>Ascomycota</taxon>
        <taxon>Pezizomycotina</taxon>
        <taxon>Lecanoromycetes</taxon>
        <taxon>OSLEUM clade</taxon>
        <taxon>Lecanoromycetidae</taxon>
        <taxon>Lecanorales</taxon>
        <taxon>Lecanorineae</taxon>
        <taxon>Cladoniaceae</taxon>
        <taxon>Cladonia</taxon>
    </lineage>
</organism>
<dbReference type="EMBL" id="JAFEKC020000020">
    <property type="protein sequence ID" value="KAK0508788.1"/>
    <property type="molecule type" value="Genomic_DNA"/>
</dbReference>
<evidence type="ECO:0000259" key="4">
    <source>
        <dbReference type="Pfam" id="PF16558"/>
    </source>
</evidence>
<feature type="domain" description="DUF7590" evidence="5">
    <location>
        <begin position="272"/>
        <end position="398"/>
    </location>
</feature>
<protein>
    <recommendedName>
        <fullName evidence="9">Ubiquitin-protein ligase E3A N-terminal zinc-binding domain-containing protein</fullName>
    </recommendedName>
</protein>
<evidence type="ECO:0008006" key="9">
    <source>
        <dbReference type="Google" id="ProtNLM"/>
    </source>
</evidence>
<keyword evidence="8" id="KW-1185">Reference proteome</keyword>
<dbReference type="Gene3D" id="3.10.330.10">
    <property type="match status" value="1"/>
</dbReference>
<dbReference type="Pfam" id="PF24503">
    <property type="entry name" value="DUF7590"/>
    <property type="match status" value="1"/>
</dbReference>
<keyword evidence="1" id="KW-0547">Nucleotide-binding</keyword>
<dbReference type="InterPro" id="IPR032353">
    <property type="entry name" value="AZUL"/>
</dbReference>
<dbReference type="InterPro" id="IPR056012">
    <property type="entry name" value="DUF7590"/>
</dbReference>
<dbReference type="PANTHER" id="PTHR12555">
    <property type="entry name" value="UBIQUITIN FUSION DEGRADATON PROTEIN 1"/>
    <property type="match status" value="1"/>
</dbReference>
<feature type="domain" description="Ubiquitin-protein ligase E3A N-terminal zinc-binding" evidence="4">
    <location>
        <begin position="652"/>
        <end position="677"/>
    </location>
</feature>
<keyword evidence="2" id="KW-0067">ATP-binding</keyword>